<dbReference type="RefSeq" id="XP_017340354.1">
    <property type="nucleotide sequence ID" value="XM_017484865.3"/>
</dbReference>
<evidence type="ECO:0000256" key="3">
    <source>
        <dbReference type="ARBA" id="ARBA00004541"/>
    </source>
</evidence>
<feature type="region of interest" description="Disordered" evidence="11">
    <location>
        <begin position="465"/>
        <end position="484"/>
    </location>
</feature>
<gene>
    <name evidence="13 14" type="primary">n4bp3</name>
</gene>
<evidence type="ECO:0000256" key="6">
    <source>
        <dbReference type="ARBA" id="ARBA00022902"/>
    </source>
</evidence>
<evidence type="ECO:0000313" key="12">
    <source>
        <dbReference type="Proteomes" id="UP000221080"/>
    </source>
</evidence>
<reference evidence="13 14" key="2">
    <citation type="submission" date="2025-04" db="UniProtKB">
        <authorList>
            <consortium name="RefSeq"/>
        </authorList>
    </citation>
    <scope>IDENTIFICATION</scope>
    <source>
        <tissue evidence="13 14">Blood</tissue>
    </source>
</reference>
<dbReference type="GeneTree" id="ENSGT00940000158603"/>
<dbReference type="GO" id="GO:0030424">
    <property type="term" value="C:axon"/>
    <property type="evidence" value="ECO:0007669"/>
    <property type="project" value="UniProtKB-SubCell"/>
</dbReference>
<dbReference type="KEGG" id="ipu:108274652"/>
<evidence type="ECO:0000313" key="13">
    <source>
        <dbReference type="RefSeq" id="XP_017340354.1"/>
    </source>
</evidence>
<evidence type="ECO:0000256" key="8">
    <source>
        <dbReference type="ARBA" id="ARBA00023273"/>
    </source>
</evidence>
<dbReference type="RefSeq" id="XP_017340355.1">
    <property type="nucleotide sequence ID" value="XM_017484866.3"/>
</dbReference>
<protein>
    <submittedName>
        <fullName evidence="13 14">NEDD4-binding protein 3-A</fullName>
    </submittedName>
</protein>
<evidence type="ECO:0000256" key="10">
    <source>
        <dbReference type="SAM" id="Coils"/>
    </source>
</evidence>
<feature type="coiled-coil region" evidence="10">
    <location>
        <begin position="349"/>
        <end position="376"/>
    </location>
</feature>
<feature type="region of interest" description="Disordered" evidence="11">
    <location>
        <begin position="174"/>
        <end position="218"/>
    </location>
</feature>
<sequence length="579" mass="64750">MATVQALPLTQDPSKSISAIYPASSLASADCVMGSVGSLIEKHDVSPTKVNKAVPQVPQRQSKKGFSQRELLNYLNITKKEPKAGKHIVFGSSSIKREHSREEENLYTKVYHKDGKEVDLGKNSLPIGGKFDKPRSRSSAFKPVTPKSFSSMQNLYPSKSEELMNGKHSLYSKMTSKSLSTSSSSSSPSRVGTSANKGVLAVPHEEETASDSGHNSMSSLPPYRPPFRPQLGQISASMGHIEHIGSLERTSAGTVGIGALSMAPESYELSQSLEDVVKDLEERLQEKEHELWQMRRNLDESEDAIAQVFEGKQRLWEKEVSELKQLYTTKLRQVSQHSQRSQRALQLQLYKAQHERSRVQDELNTLRRKYQSLQKQGGAGRSHELQPQLEESQWEVCQKAGEISLLKQQLKDSQAEVTQKLSEIFLLKTQLRETRQELCTKDGQLDMLQLALQAARRKCALGKSAQNLSSHQATPGEDGGTNGSTEERLRAELLLERRQSEAQASAFDTERSTWQLEKEKVLRYQRELQASYLEMFHKNESLERELQKLRGGRAGAVVGGAPAEPSGLPWIERIESSEI</sequence>
<keyword evidence="7 10" id="KW-0175">Coiled coil</keyword>
<keyword evidence="8" id="KW-0966">Cell projection</keyword>
<feature type="region of interest" description="Disordered" evidence="11">
    <location>
        <begin position="122"/>
        <end position="153"/>
    </location>
</feature>
<keyword evidence="12" id="KW-1185">Reference proteome</keyword>
<dbReference type="OrthoDB" id="10030037at2759"/>
<dbReference type="CTD" id="23138"/>
<organism evidence="12 13">
    <name type="scientific">Ictalurus punctatus</name>
    <name type="common">Channel catfish</name>
    <name type="synonym">Silurus punctatus</name>
    <dbReference type="NCBI Taxonomy" id="7998"/>
    <lineage>
        <taxon>Eukaryota</taxon>
        <taxon>Metazoa</taxon>
        <taxon>Chordata</taxon>
        <taxon>Craniata</taxon>
        <taxon>Vertebrata</taxon>
        <taxon>Euteleostomi</taxon>
        <taxon>Actinopterygii</taxon>
        <taxon>Neopterygii</taxon>
        <taxon>Teleostei</taxon>
        <taxon>Ostariophysi</taxon>
        <taxon>Siluriformes</taxon>
        <taxon>Ictaluridae</taxon>
        <taxon>Ictalurus</taxon>
    </lineage>
</organism>
<evidence type="ECO:0000256" key="1">
    <source>
        <dbReference type="ARBA" id="ARBA00004279"/>
    </source>
</evidence>
<evidence type="ECO:0000256" key="5">
    <source>
        <dbReference type="ARBA" id="ARBA00022473"/>
    </source>
</evidence>
<name>A0A2D0SC97_ICTPU</name>
<keyword evidence="5" id="KW-0217">Developmental protein</keyword>
<evidence type="ECO:0000313" key="14">
    <source>
        <dbReference type="RefSeq" id="XP_017340355.1"/>
    </source>
</evidence>
<reference evidence="12" key="1">
    <citation type="journal article" date="2016" name="Nat. Commun.">
        <title>The channel catfish genome sequence provides insights into the evolution of scale formation in teleosts.</title>
        <authorList>
            <person name="Liu Z."/>
            <person name="Liu S."/>
            <person name="Yao J."/>
            <person name="Bao L."/>
            <person name="Zhang J."/>
            <person name="Li Y."/>
            <person name="Jiang C."/>
            <person name="Sun L."/>
            <person name="Wang R."/>
            <person name="Zhang Y."/>
            <person name="Zhou T."/>
            <person name="Zeng Q."/>
            <person name="Fu Q."/>
            <person name="Gao S."/>
            <person name="Li N."/>
            <person name="Koren S."/>
            <person name="Jiang Y."/>
            <person name="Zimin A."/>
            <person name="Xu P."/>
            <person name="Phillippy A.M."/>
            <person name="Geng X."/>
            <person name="Song L."/>
            <person name="Sun F."/>
            <person name="Li C."/>
            <person name="Wang X."/>
            <person name="Chen A."/>
            <person name="Jin Y."/>
            <person name="Yuan Z."/>
            <person name="Yang Y."/>
            <person name="Tan S."/>
            <person name="Peatman E."/>
            <person name="Lu J."/>
            <person name="Qin Z."/>
            <person name="Dunham R."/>
            <person name="Li Z."/>
            <person name="Sonstegard T."/>
            <person name="Feng J."/>
            <person name="Danzmann R.G."/>
            <person name="Schroeder S."/>
            <person name="Scheffler B."/>
            <person name="Duke M.V."/>
            <person name="Ballard L."/>
            <person name="Kucuktas H."/>
            <person name="Kaltenboeck L."/>
            <person name="Liu H."/>
            <person name="Armbruster J."/>
            <person name="Xie Y."/>
            <person name="Kirby M.L."/>
            <person name="Tian Y."/>
            <person name="Flanagan M.E."/>
            <person name="Mu W."/>
            <person name="Waldbieser G.C."/>
        </authorList>
    </citation>
    <scope>NUCLEOTIDE SEQUENCE [LARGE SCALE GENOMIC DNA]</scope>
    <source>
        <strain evidence="12">SDA103</strain>
    </source>
</reference>
<comment type="subcellular location">
    <subcellularLocation>
        <location evidence="2">Cell projection</location>
        <location evidence="2">Axon</location>
    </subcellularLocation>
    <subcellularLocation>
        <location evidence="1">Cell projection</location>
        <location evidence="1">Dendrite</location>
    </subcellularLocation>
    <subcellularLocation>
        <location evidence="3">Cytoplasmic vesicle</location>
    </subcellularLocation>
</comment>
<accession>A0A2D0SC97</accession>
<dbReference type="Proteomes" id="UP000221080">
    <property type="component" value="Chromosome 14"/>
</dbReference>
<dbReference type="AlphaFoldDB" id="A0A2D0SC97"/>
<proteinExistence type="inferred from homology"/>
<dbReference type="GO" id="GO:0007399">
    <property type="term" value="P:nervous system development"/>
    <property type="evidence" value="ECO:0007669"/>
    <property type="project" value="UniProtKB-KW"/>
</dbReference>
<dbReference type="STRING" id="7998.ENSIPUP00000009823"/>
<dbReference type="Pfam" id="PF06818">
    <property type="entry name" value="Fez1"/>
    <property type="match status" value="2"/>
</dbReference>
<evidence type="ECO:0000256" key="4">
    <source>
        <dbReference type="ARBA" id="ARBA00010640"/>
    </source>
</evidence>
<evidence type="ECO:0000256" key="9">
    <source>
        <dbReference type="ARBA" id="ARBA00023329"/>
    </source>
</evidence>
<dbReference type="PANTHER" id="PTHR32274">
    <property type="entry name" value="NEDD4-BINDING PROTEIN 3"/>
    <property type="match status" value="1"/>
</dbReference>
<dbReference type="GO" id="GO:0030425">
    <property type="term" value="C:dendrite"/>
    <property type="evidence" value="ECO:0007669"/>
    <property type="project" value="UniProtKB-SubCell"/>
</dbReference>
<dbReference type="PANTHER" id="PTHR32274:SF1">
    <property type="entry name" value="NEDD4-BINDING PROTEIN 3"/>
    <property type="match status" value="1"/>
</dbReference>
<dbReference type="GeneID" id="108274652"/>
<dbReference type="InterPro" id="IPR033571">
    <property type="entry name" value="N4BP3"/>
</dbReference>
<dbReference type="GO" id="GO:0031410">
    <property type="term" value="C:cytoplasmic vesicle"/>
    <property type="evidence" value="ECO:0007669"/>
    <property type="project" value="UniProtKB-SubCell"/>
</dbReference>
<evidence type="ECO:0000256" key="11">
    <source>
        <dbReference type="SAM" id="MobiDB-lite"/>
    </source>
</evidence>
<evidence type="ECO:0000256" key="2">
    <source>
        <dbReference type="ARBA" id="ARBA00004489"/>
    </source>
</evidence>
<feature type="compositionally biased region" description="Low complexity" evidence="11">
    <location>
        <begin position="174"/>
        <end position="189"/>
    </location>
</feature>
<keyword evidence="6" id="KW-0524">Neurogenesis</keyword>
<dbReference type="OMA" id="EDPFTQA"/>
<evidence type="ECO:0000256" key="7">
    <source>
        <dbReference type="ARBA" id="ARBA00023054"/>
    </source>
</evidence>
<feature type="coiled-coil region" evidence="10">
    <location>
        <begin position="270"/>
        <end position="304"/>
    </location>
</feature>
<keyword evidence="9" id="KW-0968">Cytoplasmic vesicle</keyword>
<comment type="similarity">
    <text evidence="4">Belongs to the N4BP3 family.</text>
</comment>